<protein>
    <submittedName>
        <fullName evidence="1">Uncharacterized protein</fullName>
    </submittedName>
</protein>
<accession>A0A109BNJ4</accession>
<sequence>MSGPNGKVSVEGGSVDDSGAGIATGSLSLPLGHTFGLQADGAVGSIDGQIMGGGGLHLFTRDPSSYLLGVFGSYHTWDSIGIWRVAGEAELYLQRFTLSGLAGYEYIDFPRLSDGLAVLNKDDGNFFGHVDAAYYITDNFKVSAGYRYVSEMSLGSAGAEYLLSGTDVPVSLFARSDFGRSDYASITGGLKIYLSGDNKKSLIDRNRQDDPEAYLPVFPKIVKAQSTPAPAGPTYCSVDSSYHAIVLSGAPNCLCPAGSMLEDLTPYDDTADHGVFRCGAPI</sequence>
<reference evidence="1 2" key="1">
    <citation type="submission" date="2015-10" db="EMBL/GenBank/DDBJ databases">
        <title>Transcriptomic analysis of a linuron degrading triple-species bacterial consortium.</title>
        <authorList>
            <person name="Albers P."/>
        </authorList>
    </citation>
    <scope>NUCLEOTIDE SEQUENCE [LARGE SCALE GENOMIC DNA]</scope>
    <source>
        <strain evidence="1 2">WDL6</strain>
    </source>
</reference>
<organism evidence="1 2">
    <name type="scientific">Hyphomicrobium sulfonivorans</name>
    <dbReference type="NCBI Taxonomy" id="121290"/>
    <lineage>
        <taxon>Bacteria</taxon>
        <taxon>Pseudomonadati</taxon>
        <taxon>Pseudomonadota</taxon>
        <taxon>Alphaproteobacteria</taxon>
        <taxon>Hyphomicrobiales</taxon>
        <taxon>Hyphomicrobiaceae</taxon>
        <taxon>Hyphomicrobium</taxon>
    </lineage>
</organism>
<dbReference type="OrthoDB" id="9808612at2"/>
<dbReference type="EMBL" id="LMTR01000015">
    <property type="protein sequence ID" value="KWT72039.1"/>
    <property type="molecule type" value="Genomic_DNA"/>
</dbReference>
<comment type="caution">
    <text evidence="1">The sequence shown here is derived from an EMBL/GenBank/DDBJ whole genome shotgun (WGS) entry which is preliminary data.</text>
</comment>
<dbReference type="AlphaFoldDB" id="A0A109BNJ4"/>
<dbReference type="PATRIC" id="fig|121290.4.peg.2975"/>
<dbReference type="Proteomes" id="UP000059074">
    <property type="component" value="Unassembled WGS sequence"/>
</dbReference>
<proteinExistence type="predicted"/>
<dbReference type="RefSeq" id="WP_157066539.1">
    <property type="nucleotide sequence ID" value="NZ_LMTR01000015.1"/>
</dbReference>
<keyword evidence="2" id="KW-1185">Reference proteome</keyword>
<evidence type="ECO:0000313" key="2">
    <source>
        <dbReference type="Proteomes" id="UP000059074"/>
    </source>
</evidence>
<name>A0A109BNJ4_HYPSL</name>
<dbReference type="STRING" id="121290.APY04_0322"/>
<gene>
    <name evidence="1" type="ORF">APY04_0322</name>
</gene>
<evidence type="ECO:0000313" key="1">
    <source>
        <dbReference type="EMBL" id="KWT72039.1"/>
    </source>
</evidence>